<dbReference type="PANTHER" id="PTHR43102:SF2">
    <property type="entry name" value="GAF DOMAIN-CONTAINING PROTEIN"/>
    <property type="match status" value="1"/>
</dbReference>
<dbReference type="InterPro" id="IPR003018">
    <property type="entry name" value="GAF"/>
</dbReference>
<gene>
    <name evidence="2" type="ORF">AVDCRST_MAG65-2010</name>
</gene>
<evidence type="ECO:0000259" key="1">
    <source>
        <dbReference type="SMART" id="SM00065"/>
    </source>
</evidence>
<dbReference type="SMART" id="SM00065">
    <property type="entry name" value="GAF"/>
    <property type="match status" value="1"/>
</dbReference>
<dbReference type="InterPro" id="IPR029016">
    <property type="entry name" value="GAF-like_dom_sf"/>
</dbReference>
<dbReference type="AlphaFoldDB" id="A0A6J4S6D5"/>
<sequence>MQDPARLRALRRTNLLDTAAEESFDRLTRVAASALGVPVSLVSLVDEDRQFFKSCLGLPQPWADRRETPLTHSFCQHVVTGAAPLIISDAREHPLVHDNLAIVDLGVIAYAGIPLKMPDGEIIGSLCAVDSVPRDWSDQDVEMLSDLAAAVMTEVRLRLVAAEAADAISRLSRLEAITDAALSHLPESELITQLLARIVS</sequence>
<reference evidence="2" key="1">
    <citation type="submission" date="2020-02" db="EMBL/GenBank/DDBJ databases">
        <authorList>
            <person name="Meier V. D."/>
        </authorList>
    </citation>
    <scope>NUCLEOTIDE SEQUENCE</scope>
    <source>
        <strain evidence="2">AVDCRST_MAG65</strain>
    </source>
</reference>
<dbReference type="Gene3D" id="3.30.450.40">
    <property type="match status" value="1"/>
</dbReference>
<evidence type="ECO:0000313" key="2">
    <source>
        <dbReference type="EMBL" id="CAA9490810.1"/>
    </source>
</evidence>
<organism evidence="2">
    <name type="scientific">uncultured Solirubrobacteraceae bacterium</name>
    <dbReference type="NCBI Taxonomy" id="1162706"/>
    <lineage>
        <taxon>Bacteria</taxon>
        <taxon>Bacillati</taxon>
        <taxon>Actinomycetota</taxon>
        <taxon>Thermoleophilia</taxon>
        <taxon>Solirubrobacterales</taxon>
        <taxon>Solirubrobacteraceae</taxon>
        <taxon>environmental samples</taxon>
    </lineage>
</organism>
<dbReference type="Pfam" id="PF01590">
    <property type="entry name" value="GAF"/>
    <property type="match status" value="1"/>
</dbReference>
<accession>A0A6J4S6D5</accession>
<dbReference type="SUPFAM" id="SSF55781">
    <property type="entry name" value="GAF domain-like"/>
    <property type="match status" value="1"/>
</dbReference>
<feature type="non-terminal residue" evidence="2">
    <location>
        <position position="200"/>
    </location>
</feature>
<proteinExistence type="predicted"/>
<name>A0A6J4S6D5_9ACTN</name>
<protein>
    <submittedName>
        <fullName evidence="2">RsbT co-antagonist protein RsbRA</fullName>
    </submittedName>
</protein>
<feature type="domain" description="GAF" evidence="1">
    <location>
        <begin position="19"/>
        <end position="165"/>
    </location>
</feature>
<dbReference type="EMBL" id="CADCVL010000358">
    <property type="protein sequence ID" value="CAA9490810.1"/>
    <property type="molecule type" value="Genomic_DNA"/>
</dbReference>
<dbReference type="PANTHER" id="PTHR43102">
    <property type="entry name" value="SLR1143 PROTEIN"/>
    <property type="match status" value="1"/>
</dbReference>